<keyword evidence="2" id="KW-0808">Transferase</keyword>
<dbReference type="CDD" id="cd01166">
    <property type="entry name" value="KdgK"/>
    <property type="match status" value="1"/>
</dbReference>
<accession>A0A263CW33</accession>
<proteinExistence type="inferred from homology"/>
<dbReference type="Gene3D" id="3.40.1190.20">
    <property type="match status" value="1"/>
</dbReference>
<dbReference type="PANTHER" id="PTHR43320">
    <property type="entry name" value="SUGAR KINASE"/>
    <property type="match status" value="1"/>
</dbReference>
<dbReference type="InParanoid" id="A0A263CW33"/>
<evidence type="ECO:0000313" key="5">
    <source>
        <dbReference type="EMBL" id="OZM70168.1"/>
    </source>
</evidence>
<feature type="domain" description="Carbohydrate kinase PfkB" evidence="4">
    <location>
        <begin position="2"/>
        <end position="296"/>
    </location>
</feature>
<protein>
    <submittedName>
        <fullName evidence="5">Sugar kinase</fullName>
    </submittedName>
</protein>
<dbReference type="InterPro" id="IPR029056">
    <property type="entry name" value="Ribokinase-like"/>
</dbReference>
<evidence type="ECO:0000313" key="6">
    <source>
        <dbReference type="Proteomes" id="UP000242444"/>
    </source>
</evidence>
<dbReference type="InterPro" id="IPR011611">
    <property type="entry name" value="PfkB_dom"/>
</dbReference>
<comment type="caution">
    <text evidence="5">The sequence shown here is derived from an EMBL/GenBank/DDBJ whole genome shotgun (WGS) entry which is preliminary data.</text>
</comment>
<dbReference type="OrthoDB" id="9808601at2"/>
<organism evidence="5 6">
    <name type="scientific">Amycolatopsis antarctica</name>
    <dbReference type="NCBI Taxonomy" id="1854586"/>
    <lineage>
        <taxon>Bacteria</taxon>
        <taxon>Bacillati</taxon>
        <taxon>Actinomycetota</taxon>
        <taxon>Actinomycetes</taxon>
        <taxon>Pseudonocardiales</taxon>
        <taxon>Pseudonocardiaceae</taxon>
        <taxon>Amycolatopsis</taxon>
    </lineage>
</organism>
<dbReference type="Proteomes" id="UP000242444">
    <property type="component" value="Unassembled WGS sequence"/>
</dbReference>
<dbReference type="AlphaFoldDB" id="A0A263CW33"/>
<name>A0A263CW33_9PSEU</name>
<reference evidence="5 6" key="1">
    <citation type="submission" date="2017-07" db="EMBL/GenBank/DDBJ databases">
        <title>Amycolatopsis antarcticus sp. nov., isolated from the surface of an Antarcticus brown macroalga.</title>
        <authorList>
            <person name="Wang J."/>
            <person name="Leiva S."/>
            <person name="Huang J."/>
            <person name="Huang Y."/>
        </authorList>
    </citation>
    <scope>NUCLEOTIDE SEQUENCE [LARGE SCALE GENOMIC DNA]</scope>
    <source>
        <strain evidence="5 6">AU-G6</strain>
    </source>
</reference>
<dbReference type="GO" id="GO:0016301">
    <property type="term" value="F:kinase activity"/>
    <property type="evidence" value="ECO:0007669"/>
    <property type="project" value="UniProtKB-KW"/>
</dbReference>
<dbReference type="PANTHER" id="PTHR43320:SF2">
    <property type="entry name" value="2-DEHYDRO-3-DEOXYGLUCONOKINASE_2-DEHYDRO-3-DEOXYGALACTONOKINASE"/>
    <property type="match status" value="1"/>
</dbReference>
<dbReference type="RefSeq" id="WP_094865814.1">
    <property type="nucleotide sequence ID" value="NZ_NKYE01000023.1"/>
</dbReference>
<dbReference type="Pfam" id="PF00294">
    <property type="entry name" value="PfkB"/>
    <property type="match status" value="1"/>
</dbReference>
<dbReference type="PROSITE" id="PS00584">
    <property type="entry name" value="PFKB_KINASES_2"/>
    <property type="match status" value="1"/>
</dbReference>
<gene>
    <name evidence="5" type="ORF">CFN78_26740</name>
</gene>
<dbReference type="EMBL" id="NKYE01000023">
    <property type="protein sequence ID" value="OZM70168.1"/>
    <property type="molecule type" value="Genomic_DNA"/>
</dbReference>
<evidence type="ECO:0000259" key="4">
    <source>
        <dbReference type="Pfam" id="PF00294"/>
    </source>
</evidence>
<dbReference type="InterPro" id="IPR002173">
    <property type="entry name" value="Carboh/pur_kinase_PfkB_CS"/>
</dbReference>
<keyword evidence="3 5" id="KW-0418">Kinase</keyword>
<keyword evidence="6" id="KW-1185">Reference proteome</keyword>
<evidence type="ECO:0000256" key="1">
    <source>
        <dbReference type="ARBA" id="ARBA00010688"/>
    </source>
</evidence>
<evidence type="ECO:0000256" key="2">
    <source>
        <dbReference type="ARBA" id="ARBA00022679"/>
    </source>
</evidence>
<dbReference type="InterPro" id="IPR052700">
    <property type="entry name" value="Carb_kinase_PfkB-like"/>
</dbReference>
<dbReference type="SUPFAM" id="SSF53613">
    <property type="entry name" value="Ribokinase-like"/>
    <property type="match status" value="1"/>
</dbReference>
<evidence type="ECO:0000256" key="3">
    <source>
        <dbReference type="ARBA" id="ARBA00022777"/>
    </source>
</evidence>
<sequence length="310" mass="32108">MSVVTVGETMAALAPDHVGPLRYTRTMGLSVAGSESTVAIGVRRLGHPAAWIGRIGDDELGALVEMRLRGEGIEVYARRDPDAPTGLMLKERRAAGVRRVHYYRRDSAGSRLSAADLPDGVVESAEVLHVSGITFALGDSAAETARVAIARARDSGVTVSLDLNHRRGLWTDADAVAALDPLLSEVDVLFASADEARLFASGTAADLATALRSKGPGTVVVTLGAEGAVSASAEGALRVPAVPVTEIDPVGAGDSFAAGYLSGLLRGDPEDARLRRATAVAAIAVSTHGDWEGLPTAAELDTVDGRDITR</sequence>
<comment type="similarity">
    <text evidence="1">Belongs to the carbohydrate kinase PfkB family.</text>
</comment>